<keyword evidence="2" id="KW-0472">Membrane</keyword>
<accession>A0A379B4I8</accession>
<feature type="signal peptide" evidence="1">
    <location>
        <begin position="1"/>
        <end position="21"/>
    </location>
</feature>
<gene>
    <name evidence="2" type="ORF">NCTC10699_01044</name>
</gene>
<reference evidence="2 3" key="1">
    <citation type="submission" date="2018-06" db="EMBL/GenBank/DDBJ databases">
        <authorList>
            <consortium name="Pathogen Informatics"/>
            <person name="Doyle S."/>
        </authorList>
    </citation>
    <scope>NUCLEOTIDE SEQUENCE [LARGE SCALE GENOMIC DNA]</scope>
    <source>
        <strain evidence="2 3">NCTC10699</strain>
    </source>
</reference>
<keyword evidence="3" id="KW-1185">Reference proteome</keyword>
<proteinExistence type="predicted"/>
<evidence type="ECO:0000313" key="3">
    <source>
        <dbReference type="Proteomes" id="UP000254280"/>
    </source>
</evidence>
<dbReference type="AlphaFoldDB" id="A0A379B4I8"/>
<keyword evidence="1" id="KW-0732">Signal</keyword>
<dbReference type="InterPro" id="IPR010412">
    <property type="entry name" value="DUF1007"/>
</dbReference>
<dbReference type="PIRSF" id="PIRSF008159">
    <property type="entry name" value="UCP008159_ABC"/>
    <property type="match status" value="1"/>
</dbReference>
<protein>
    <submittedName>
        <fullName evidence="2">Transmembrane protein</fullName>
    </submittedName>
</protein>
<evidence type="ECO:0000313" key="2">
    <source>
        <dbReference type="EMBL" id="SUB33426.1"/>
    </source>
</evidence>
<dbReference type="InterPro" id="IPR016537">
    <property type="entry name" value="UCP008159_ABC"/>
</dbReference>
<feature type="chain" id="PRO_5016565216" evidence="1">
    <location>
        <begin position="22"/>
        <end position="212"/>
    </location>
</feature>
<sequence length="212" mass="24872">MKKLFKFFSLVWFFYVTQAVAHPHAFITMKSKPLVKDQQLTGFTLELLLDEMSSSSILYDLKNANNDKVVRQKLVDEVIGNIINEHYFSYLYDKKGEKIKFKRQPQNYGMKENGMQVLYYYDFLLAKPQPLKDSQYDLLTYDKTYYVSMYYDQSHGNVVNFSALPQNCQGTVIEPNYDEKIREYAASLDRNQRNEDTSLGVVFAQKVHIVCK</sequence>
<organism evidence="2 3">
    <name type="scientific">[Pasteurella] mairii</name>
    <dbReference type="NCBI Taxonomy" id="757"/>
    <lineage>
        <taxon>Bacteria</taxon>
        <taxon>Pseudomonadati</taxon>
        <taxon>Pseudomonadota</taxon>
        <taxon>Gammaproteobacteria</taxon>
        <taxon>Pasteurellales</taxon>
        <taxon>Pasteurellaceae</taxon>
    </lineage>
</organism>
<evidence type="ECO:0000256" key="1">
    <source>
        <dbReference type="SAM" id="SignalP"/>
    </source>
</evidence>
<dbReference type="Proteomes" id="UP000254280">
    <property type="component" value="Unassembled WGS sequence"/>
</dbReference>
<dbReference type="EMBL" id="UGSS01000002">
    <property type="protein sequence ID" value="SUB33426.1"/>
    <property type="molecule type" value="Genomic_DNA"/>
</dbReference>
<dbReference type="Pfam" id="PF06226">
    <property type="entry name" value="DUF1007"/>
    <property type="match status" value="1"/>
</dbReference>
<keyword evidence="2" id="KW-0812">Transmembrane</keyword>
<name>A0A379B4I8_9PAST</name>